<dbReference type="KEGG" id="fer:FNB15_10210"/>
<dbReference type="InterPro" id="IPR050957">
    <property type="entry name" value="BMP_lipoprotein"/>
</dbReference>
<evidence type="ECO:0000256" key="1">
    <source>
        <dbReference type="ARBA" id="ARBA00004193"/>
    </source>
</evidence>
<keyword evidence="5" id="KW-0472">Membrane</keyword>
<evidence type="ECO:0000256" key="3">
    <source>
        <dbReference type="ARBA" id="ARBA00022475"/>
    </source>
</evidence>
<organism evidence="8 9">
    <name type="scientific">Ferrovibrio terrae</name>
    <dbReference type="NCBI Taxonomy" id="2594003"/>
    <lineage>
        <taxon>Bacteria</taxon>
        <taxon>Pseudomonadati</taxon>
        <taxon>Pseudomonadota</taxon>
        <taxon>Alphaproteobacteria</taxon>
        <taxon>Rhodospirillales</taxon>
        <taxon>Rhodospirillaceae</taxon>
        <taxon>Ferrovibrio</taxon>
    </lineage>
</organism>
<dbReference type="Gene3D" id="3.40.50.2300">
    <property type="match status" value="2"/>
</dbReference>
<name>A0A516H211_9PROT</name>
<evidence type="ECO:0000256" key="5">
    <source>
        <dbReference type="ARBA" id="ARBA00023136"/>
    </source>
</evidence>
<protein>
    <submittedName>
        <fullName evidence="8">BMP family ABC transporter substrate-binding protein</fullName>
    </submittedName>
</protein>
<dbReference type="PANTHER" id="PTHR34296:SF2">
    <property type="entry name" value="ABC TRANSPORTER GUANOSINE-BINDING PROTEIN NUPN"/>
    <property type="match status" value="1"/>
</dbReference>
<accession>A0A516H211</accession>
<dbReference type="InterPro" id="IPR003760">
    <property type="entry name" value="PnrA-like"/>
</dbReference>
<dbReference type="OrthoDB" id="7327509at2"/>
<evidence type="ECO:0000313" key="8">
    <source>
        <dbReference type="EMBL" id="QDO97620.1"/>
    </source>
</evidence>
<keyword evidence="9" id="KW-1185">Reference proteome</keyword>
<sequence length="364" mass="38393">MAQRETSPATAAEPKEVLAMITQQKQTRMKHRLTFTGFALAALGLAVAAQPALAQTKVAMLLPGSINDQSWNAQGYAGLMKIKESGYQVAYSENVPAADHVEAMRDYARQGYKIVIGHSGRFLSAAQRVGPEFPEVQFVAGAGGGGLGKNVMSIDYDNTHFGCQLGVLGARMSKTGKIAGVYALEGLPNMVAQVGAYRLCAKRIKPDIEVSIIYIKDIEDAAAAKEAAFSLIAGGADFVAGKLNAAQAGLIQAAKEKNAFTTGRSFGHTAIAPENVITNVVEKWADMYAATADAVKAGKLSGELVMYGYNTPATSGAALQQTPERAYHPAVPAAVVAELDSYKKMFATGEMKLVPTKDDARGGK</sequence>
<keyword evidence="4" id="KW-0732">Signal</keyword>
<evidence type="ECO:0000313" key="9">
    <source>
        <dbReference type="Proteomes" id="UP000317496"/>
    </source>
</evidence>
<dbReference type="GO" id="GO:0005886">
    <property type="term" value="C:plasma membrane"/>
    <property type="evidence" value="ECO:0007669"/>
    <property type="project" value="UniProtKB-SubCell"/>
</dbReference>
<dbReference type="SUPFAM" id="SSF53822">
    <property type="entry name" value="Periplasmic binding protein-like I"/>
    <property type="match status" value="1"/>
</dbReference>
<dbReference type="PANTHER" id="PTHR34296">
    <property type="entry name" value="TRANSCRIPTIONAL ACTIVATOR PROTEIN MED"/>
    <property type="match status" value="1"/>
</dbReference>
<proteinExistence type="inferred from homology"/>
<dbReference type="InterPro" id="IPR028082">
    <property type="entry name" value="Peripla_BP_I"/>
</dbReference>
<feature type="domain" description="ABC transporter substrate-binding protein PnrA-like" evidence="7">
    <location>
        <begin position="56"/>
        <end position="311"/>
    </location>
</feature>
<evidence type="ECO:0000259" key="7">
    <source>
        <dbReference type="Pfam" id="PF02608"/>
    </source>
</evidence>
<dbReference type="Pfam" id="PF02608">
    <property type="entry name" value="Bmp"/>
    <property type="match status" value="1"/>
</dbReference>
<comment type="similarity">
    <text evidence="2">Belongs to the BMP lipoprotein family.</text>
</comment>
<keyword evidence="6" id="KW-0449">Lipoprotein</keyword>
<evidence type="ECO:0000256" key="2">
    <source>
        <dbReference type="ARBA" id="ARBA00008610"/>
    </source>
</evidence>
<dbReference type="CDD" id="cd06304">
    <property type="entry name" value="PBP1_BmpA_Med_PnrA-like"/>
    <property type="match status" value="1"/>
</dbReference>
<dbReference type="AlphaFoldDB" id="A0A516H211"/>
<gene>
    <name evidence="8" type="ORF">FNB15_10210</name>
</gene>
<comment type="subcellular location">
    <subcellularLocation>
        <location evidence="1">Cell membrane</location>
        <topology evidence="1">Lipid-anchor</topology>
    </subcellularLocation>
</comment>
<evidence type="ECO:0000256" key="6">
    <source>
        <dbReference type="ARBA" id="ARBA00023288"/>
    </source>
</evidence>
<dbReference type="Proteomes" id="UP000317496">
    <property type="component" value="Chromosome"/>
</dbReference>
<dbReference type="EMBL" id="CP041636">
    <property type="protein sequence ID" value="QDO97620.1"/>
    <property type="molecule type" value="Genomic_DNA"/>
</dbReference>
<keyword evidence="3" id="KW-1003">Cell membrane</keyword>
<evidence type="ECO:0000256" key="4">
    <source>
        <dbReference type="ARBA" id="ARBA00022729"/>
    </source>
</evidence>
<reference evidence="8 9" key="1">
    <citation type="submission" date="2019-07" db="EMBL/GenBank/DDBJ databases">
        <title>Genome sequencing for Ferrovibrio sp. K5.</title>
        <authorList>
            <person name="Park S.-J."/>
        </authorList>
    </citation>
    <scope>NUCLEOTIDE SEQUENCE [LARGE SCALE GENOMIC DNA]</scope>
    <source>
        <strain evidence="8 9">K5</strain>
    </source>
</reference>